<feature type="region of interest" description="Disordered" evidence="9">
    <location>
        <begin position="1347"/>
        <end position="1447"/>
    </location>
</feature>
<feature type="region of interest" description="Disordered" evidence="9">
    <location>
        <begin position="327"/>
        <end position="367"/>
    </location>
</feature>
<feature type="compositionally biased region" description="Basic and acidic residues" evidence="9">
    <location>
        <begin position="1347"/>
        <end position="1357"/>
    </location>
</feature>
<dbReference type="GO" id="GO:0070971">
    <property type="term" value="C:endoplasmic reticulum exit site"/>
    <property type="evidence" value="ECO:0000318"/>
    <property type="project" value="GO_Central"/>
</dbReference>
<dbReference type="OrthoDB" id="3548878at2759"/>
<feature type="coiled-coil region" evidence="8">
    <location>
        <begin position="906"/>
        <end position="1003"/>
    </location>
</feature>
<keyword evidence="12" id="KW-1185">Reference proteome</keyword>
<dbReference type="InterPro" id="IPR036028">
    <property type="entry name" value="SH3-like_dom_sf"/>
</dbReference>
<feature type="region of interest" description="Disordered" evidence="9">
    <location>
        <begin position="1320"/>
        <end position="1339"/>
    </location>
</feature>
<feature type="signal peptide" evidence="10">
    <location>
        <begin position="1"/>
        <end position="22"/>
    </location>
</feature>
<evidence type="ECO:0000256" key="7">
    <source>
        <dbReference type="PROSITE-ProRule" id="PRU00192"/>
    </source>
</evidence>
<dbReference type="Proteomes" id="UP000186698">
    <property type="component" value="Chromosome 8L"/>
</dbReference>
<dbReference type="InterPro" id="IPR001452">
    <property type="entry name" value="SH3_domain"/>
</dbReference>
<feature type="region of interest" description="Disordered" evidence="9">
    <location>
        <begin position="442"/>
        <end position="471"/>
    </location>
</feature>
<name>A0A8J1LIR3_XENLA</name>
<evidence type="ECO:0000256" key="8">
    <source>
        <dbReference type="SAM" id="Coils"/>
    </source>
</evidence>
<feature type="coiled-coil region" evidence="8">
    <location>
        <begin position="1080"/>
        <end position="1156"/>
    </location>
</feature>
<dbReference type="Pfam" id="PF07653">
    <property type="entry name" value="SH3_2"/>
    <property type="match status" value="1"/>
</dbReference>
<sequence length="1564" mass="177249">MAESWGHRLVVLSLLLTVPLQSQKILSEKKKCADPQCESLMLRAQAIQDYNGPDCRYLSFKEGEEVIVFYKLSGKREDLWQGSTGKEYGFFPMHTVTIEEVYVTEEVEVDAQEIDFVCLNGGEYAFENEDSVLHKHEESEYVSDLESKLMEDNTLIGTAEIESNIQSSEILEETDTDKSKWSASSIAGWFGIGKSEDKQSAEMNTELLKEDTFHSRKIAISEEMPMKGTDEVELKKPGWFSNQFTNFLPFGKKEADVTLQIDKTDVVTSTHTSQSDEVKVNADEIPSEASISTEPKSKWFNFAINDVLGVGSKEEVKMKDVPENLEEVLETEPSEISSHNEELTSTDNEDREKTFDETKSQQKGGSCDSQILNDFSCVISEEKGSVITHTDKPIESVKSENQNTFQSNKELNNEDHIINDNWVNNKDDWAVESHLGVKDTIYEGQPYNSKESNEMVQPDTSKTENDDVDSGLNNRNELSLELSLKILTSTETNVTNNTLVQTTTETTSGDSEPTKTYTNELENQFTAETNRTVSPKEENNTSQRSFIPQDQLKVYSKGDILESEEKRDLDILKNNIYSSNQMDLKQEKEKGLKEVRPEKNTEVDIPLEVKIEQIFAENSIDSAEKQEEKVNINDVPNDRQKEKSNILSTEKPIVSEMFRTEIFTDIGNPNTDCDISSNANIQKVVAKDFLSNNELSENIQDIETAAERIPMFQPGYDTLKEDLDQPQKDTFHQKLNSVIEKVSVSITSSFKELMAFGEMAASKIIEIYTDLICPAVSLIMKITNQVMSSLSDLLPDSDLYGCSWEVVIFTALLGFSTVLLFTCRTVRSIKSRCYAGREKKLGAKFSEAVNGKSEVLQKLSVVQKQYEDVQQSLLDSSHRRLVTEIAEQKTLQEKLQKSNCDFEEKILKLEKEVEEEKALGMELETEIANVNEKIKTLEDDLKKGKSQKEEIRTTMKVFEINQGRLETSFQDAIEETSHLQESIKQLSKEAEGWEERFSELAENSKMLTSSVDAMHEDMNNKQIQIKSLIDNLLKIKDWGPETDEGDEAEDISIPNLKWDFENGEPLADPQKRTIKKLIYAAMLNASLRSIESEKKQLYDNLSDEMKVKEQLLECINNLQNTKQSMLSEKVQLEGEVENMKQKMSVMSEMYQENEKKLHRKLTVQEKERIQKEEKLSKVDEKIHLATGELFTVKTRVKELEDEIEKTVYSYQSQVTSYEKKSHDNWLTARAAERHLSEIKKETAHLRQKLIEAEYKVELLEKDPFALDVIHAIGRVYADVFINHQDSSPYGISPIGRLPDSRAFLSPPTLLEGPLRLSPMLPGADRGARPGYYPAHGGVKERGDINAERKADHQRTHSDAGSLSPPWDRDHKASMPPPGLPYPELPFPSRRPERFYQYPAPSGRFSGPAELTRNHGKSFSDQPDGQSANTSRNGSEENDNCHGGSSQQLMAGEAAEVPPMAYAAHPLPPMRIPLLPMDPRGHYFRRPFPMQPPPVDMYPPPEYAGIPPIHATMRSPLPPQHYPPFPMHGDPFFPPPHLRPPIRSEHFPDPPPAAETQDKAPEPTS</sequence>
<keyword evidence="5 8" id="KW-0175">Coiled coil</keyword>
<dbReference type="PANTHER" id="PTHR23158">
    <property type="entry name" value="MELANOMA INHIBITORY ACTIVITY-RELATED"/>
    <property type="match status" value="1"/>
</dbReference>
<feature type="compositionally biased region" description="Basic and acidic residues" evidence="9">
    <location>
        <begin position="338"/>
        <end position="360"/>
    </location>
</feature>
<feature type="compositionally biased region" description="Polar residues" evidence="9">
    <location>
        <begin position="446"/>
        <end position="460"/>
    </location>
</feature>
<dbReference type="PANTHER" id="PTHR23158:SF38">
    <property type="entry name" value="MELANOMA INHIBITORY ACTIVITY PROTEIN 2"/>
    <property type="match status" value="1"/>
</dbReference>
<feature type="chain" id="PRO_5035280837" evidence="10">
    <location>
        <begin position="23"/>
        <end position="1564"/>
    </location>
</feature>
<evidence type="ECO:0000256" key="2">
    <source>
        <dbReference type="ARBA" id="ARBA00022443"/>
    </source>
</evidence>
<feature type="region of interest" description="Disordered" evidence="9">
    <location>
        <begin position="1521"/>
        <end position="1564"/>
    </location>
</feature>
<dbReference type="InterPro" id="IPR051500">
    <property type="entry name" value="cTAGE_MIA/OTOR"/>
</dbReference>
<organism evidence="12 13">
    <name type="scientific">Xenopus laevis</name>
    <name type="common">African clawed frog</name>
    <dbReference type="NCBI Taxonomy" id="8355"/>
    <lineage>
        <taxon>Eukaryota</taxon>
        <taxon>Metazoa</taxon>
        <taxon>Chordata</taxon>
        <taxon>Craniata</taxon>
        <taxon>Vertebrata</taxon>
        <taxon>Euteleostomi</taxon>
        <taxon>Amphibia</taxon>
        <taxon>Batrachia</taxon>
        <taxon>Anura</taxon>
        <taxon>Pipoidea</taxon>
        <taxon>Pipidae</taxon>
        <taxon>Xenopodinae</taxon>
        <taxon>Xenopus</taxon>
        <taxon>Xenopus</taxon>
    </lineage>
</organism>
<proteinExistence type="predicted"/>
<feature type="compositionally biased region" description="Pro residues" evidence="9">
    <location>
        <begin position="1521"/>
        <end position="1538"/>
    </location>
</feature>
<keyword evidence="4" id="KW-0256">Endoplasmic reticulum</keyword>
<dbReference type="Gene3D" id="2.30.30.40">
    <property type="entry name" value="SH3 Domains"/>
    <property type="match status" value="1"/>
</dbReference>
<dbReference type="GeneID" id="398644"/>
<evidence type="ECO:0000256" key="5">
    <source>
        <dbReference type="ARBA" id="ARBA00023054"/>
    </source>
</evidence>
<dbReference type="GO" id="GO:0035459">
    <property type="term" value="P:vesicle cargo loading"/>
    <property type="evidence" value="ECO:0000318"/>
    <property type="project" value="GO_Central"/>
</dbReference>
<feature type="domain" description="SH3" evidence="11">
    <location>
        <begin position="39"/>
        <end position="101"/>
    </location>
</feature>
<accession>A0A8J1LIR3</accession>
<evidence type="ECO:0000256" key="4">
    <source>
        <dbReference type="ARBA" id="ARBA00022824"/>
    </source>
</evidence>
<dbReference type="GO" id="GO:0009306">
    <property type="term" value="P:protein secretion"/>
    <property type="evidence" value="ECO:0000318"/>
    <property type="project" value="GO_Central"/>
</dbReference>
<dbReference type="GO" id="GO:0006888">
    <property type="term" value="P:endoplasmic reticulum to Golgi vesicle-mediated transport"/>
    <property type="evidence" value="ECO:0000318"/>
    <property type="project" value="GO_Central"/>
</dbReference>
<reference evidence="13" key="1">
    <citation type="submission" date="2025-08" db="UniProtKB">
        <authorList>
            <consortium name="RefSeq"/>
        </authorList>
    </citation>
    <scope>IDENTIFICATION</scope>
    <source>
        <strain evidence="13">J_2021</strain>
        <tissue evidence="13">Erythrocytes</tissue>
    </source>
</reference>
<feature type="compositionally biased region" description="Basic and acidic residues" evidence="9">
    <location>
        <begin position="1555"/>
        <end position="1564"/>
    </location>
</feature>
<evidence type="ECO:0000259" key="11">
    <source>
        <dbReference type="PROSITE" id="PS50002"/>
    </source>
</evidence>
<dbReference type="RefSeq" id="XP_041428969.1">
    <property type="nucleotide sequence ID" value="XM_041573035.1"/>
</dbReference>
<protein>
    <submittedName>
        <fullName evidence="13">Melanoma inhibitory activity protein 2 isoform X1</fullName>
    </submittedName>
</protein>
<evidence type="ECO:0000313" key="12">
    <source>
        <dbReference type="Proteomes" id="UP000186698"/>
    </source>
</evidence>
<keyword evidence="6" id="KW-0325">Glycoprotein</keyword>
<dbReference type="SUPFAM" id="SSF50044">
    <property type="entry name" value="SH3-domain"/>
    <property type="match status" value="1"/>
</dbReference>
<feature type="compositionally biased region" description="Pro residues" evidence="9">
    <location>
        <begin position="1374"/>
        <end position="1385"/>
    </location>
</feature>
<evidence type="ECO:0000256" key="9">
    <source>
        <dbReference type="SAM" id="MobiDB-lite"/>
    </source>
</evidence>
<dbReference type="CTD" id="398644"/>
<evidence type="ECO:0000256" key="1">
    <source>
        <dbReference type="ARBA" id="ARBA00004389"/>
    </source>
</evidence>
<evidence type="ECO:0000313" key="13">
    <source>
        <dbReference type="RefSeq" id="XP_041428969.1"/>
    </source>
</evidence>
<dbReference type="KEGG" id="xla:398644"/>
<keyword evidence="3 10" id="KW-0732">Signal</keyword>
<comment type="subcellular location">
    <subcellularLocation>
        <location evidence="1">Endoplasmic reticulum membrane</location>
        <topology evidence="1">Single-pass membrane protein</topology>
    </subcellularLocation>
</comment>
<dbReference type="Gene3D" id="1.10.287.1490">
    <property type="match status" value="1"/>
</dbReference>
<evidence type="ECO:0000256" key="6">
    <source>
        <dbReference type="ARBA" id="ARBA00023180"/>
    </source>
</evidence>
<evidence type="ECO:0000256" key="10">
    <source>
        <dbReference type="SAM" id="SignalP"/>
    </source>
</evidence>
<gene>
    <name evidence="13" type="primary">mia2.L</name>
</gene>
<feature type="compositionally biased region" description="Polar residues" evidence="9">
    <location>
        <begin position="1416"/>
        <end position="1432"/>
    </location>
</feature>
<keyword evidence="2 7" id="KW-0728">SH3 domain</keyword>
<evidence type="ECO:0000256" key="3">
    <source>
        <dbReference type="ARBA" id="ARBA00022729"/>
    </source>
</evidence>
<dbReference type="GO" id="GO:0005789">
    <property type="term" value="C:endoplasmic reticulum membrane"/>
    <property type="evidence" value="ECO:0000318"/>
    <property type="project" value="GO_Central"/>
</dbReference>
<dbReference type="PROSITE" id="PS50002">
    <property type="entry name" value="SH3"/>
    <property type="match status" value="1"/>
</dbReference>